<dbReference type="InterPro" id="IPR013087">
    <property type="entry name" value="Znf_C2H2_type"/>
</dbReference>
<evidence type="ECO:0000256" key="1">
    <source>
        <dbReference type="PROSITE-ProRule" id="PRU00042"/>
    </source>
</evidence>
<accession>A0A2W1BF46</accession>
<organism evidence="4 5">
    <name type="scientific">Helicoverpa armigera</name>
    <name type="common">Cotton bollworm</name>
    <name type="synonym">Heliothis armigera</name>
    <dbReference type="NCBI Taxonomy" id="29058"/>
    <lineage>
        <taxon>Eukaryota</taxon>
        <taxon>Metazoa</taxon>
        <taxon>Ecdysozoa</taxon>
        <taxon>Arthropoda</taxon>
        <taxon>Hexapoda</taxon>
        <taxon>Insecta</taxon>
        <taxon>Pterygota</taxon>
        <taxon>Neoptera</taxon>
        <taxon>Endopterygota</taxon>
        <taxon>Lepidoptera</taxon>
        <taxon>Glossata</taxon>
        <taxon>Ditrysia</taxon>
        <taxon>Noctuoidea</taxon>
        <taxon>Noctuidae</taxon>
        <taxon>Heliothinae</taxon>
        <taxon>Helicoverpa</taxon>
    </lineage>
</organism>
<keyword evidence="5" id="KW-1185">Reference proteome</keyword>
<dbReference type="EMBL" id="KZ150324">
    <property type="protein sequence ID" value="PZC71400.1"/>
    <property type="molecule type" value="Genomic_DNA"/>
</dbReference>
<keyword evidence="1" id="KW-0479">Metal-binding</keyword>
<feature type="compositionally biased region" description="Basic and acidic residues" evidence="2">
    <location>
        <begin position="138"/>
        <end position="150"/>
    </location>
</feature>
<evidence type="ECO:0000256" key="2">
    <source>
        <dbReference type="SAM" id="MobiDB-lite"/>
    </source>
</evidence>
<gene>
    <name evidence="4" type="primary">HaOG213506</name>
    <name evidence="4" type="ORF">B5X24_HaOG213506</name>
</gene>
<keyword evidence="1" id="KW-0863">Zinc-finger</keyword>
<dbReference type="OrthoDB" id="8117402at2759"/>
<dbReference type="GO" id="GO:0008270">
    <property type="term" value="F:zinc ion binding"/>
    <property type="evidence" value="ECO:0007669"/>
    <property type="project" value="UniProtKB-KW"/>
</dbReference>
<feature type="compositionally biased region" description="Basic and acidic residues" evidence="2">
    <location>
        <begin position="61"/>
        <end position="71"/>
    </location>
</feature>
<keyword evidence="1" id="KW-0862">Zinc</keyword>
<evidence type="ECO:0000259" key="3">
    <source>
        <dbReference type="PROSITE" id="PS50157"/>
    </source>
</evidence>
<feature type="compositionally biased region" description="Acidic residues" evidence="2">
    <location>
        <begin position="72"/>
        <end position="92"/>
    </location>
</feature>
<dbReference type="AlphaFoldDB" id="A0A2W1BF46"/>
<feature type="region of interest" description="Disordered" evidence="2">
    <location>
        <begin position="136"/>
        <end position="155"/>
    </location>
</feature>
<evidence type="ECO:0000313" key="5">
    <source>
        <dbReference type="Proteomes" id="UP000249218"/>
    </source>
</evidence>
<dbReference type="Proteomes" id="UP000249218">
    <property type="component" value="Unassembled WGS sequence"/>
</dbReference>
<name>A0A2W1BF46_HELAM</name>
<dbReference type="PROSITE" id="PS00028">
    <property type="entry name" value="ZINC_FINGER_C2H2_1"/>
    <property type="match status" value="1"/>
</dbReference>
<proteinExistence type="predicted"/>
<feature type="domain" description="C2H2-type" evidence="3">
    <location>
        <begin position="189"/>
        <end position="211"/>
    </location>
</feature>
<feature type="region of interest" description="Disordered" evidence="2">
    <location>
        <begin position="61"/>
        <end position="98"/>
    </location>
</feature>
<reference evidence="4 5" key="1">
    <citation type="journal article" date="2017" name="BMC Biol.">
        <title>Genomic innovations, transcriptional plasticity and gene loss underlying the evolution and divergence of two highly polyphagous and invasive Helicoverpa pest species.</title>
        <authorList>
            <person name="Pearce S.L."/>
            <person name="Clarke D.F."/>
            <person name="East P.D."/>
            <person name="Elfekih S."/>
            <person name="Gordon K.H."/>
            <person name="Jermiin L.S."/>
            <person name="McGaughran A."/>
            <person name="Oakeshott J.G."/>
            <person name="Papanikolaou A."/>
            <person name="Perera O.P."/>
            <person name="Rane R.V."/>
            <person name="Richards S."/>
            <person name="Tay W.T."/>
            <person name="Walsh T.K."/>
            <person name="Anderson A."/>
            <person name="Anderson C.J."/>
            <person name="Asgari S."/>
            <person name="Board P.G."/>
            <person name="Bretschneider A."/>
            <person name="Campbell P.M."/>
            <person name="Chertemps T."/>
            <person name="Christeller J.T."/>
            <person name="Coppin C.W."/>
            <person name="Downes S.J."/>
            <person name="Duan G."/>
            <person name="Farnsworth C.A."/>
            <person name="Good R.T."/>
            <person name="Han L.B."/>
            <person name="Han Y.C."/>
            <person name="Hatje K."/>
            <person name="Horne I."/>
            <person name="Huang Y.P."/>
            <person name="Hughes D.S."/>
            <person name="Jacquin-Joly E."/>
            <person name="James W."/>
            <person name="Jhangiani S."/>
            <person name="Kollmar M."/>
            <person name="Kuwar S.S."/>
            <person name="Li S."/>
            <person name="Liu N.Y."/>
            <person name="Maibeche M.T."/>
            <person name="Miller J.R."/>
            <person name="Montagne N."/>
            <person name="Perry T."/>
            <person name="Qu J."/>
            <person name="Song S.V."/>
            <person name="Sutton G.G."/>
            <person name="Vogel H."/>
            <person name="Walenz B.P."/>
            <person name="Xu W."/>
            <person name="Zhang H.J."/>
            <person name="Zou Z."/>
            <person name="Batterham P."/>
            <person name="Edwards O.R."/>
            <person name="Feyereisen R."/>
            <person name="Gibbs R.A."/>
            <person name="Heckel D.G."/>
            <person name="McGrath A."/>
            <person name="Robin C."/>
            <person name="Scherer S.E."/>
            <person name="Worley K.C."/>
            <person name="Wu Y.D."/>
        </authorList>
    </citation>
    <scope>NUCLEOTIDE SEQUENCE [LARGE SCALE GENOMIC DNA]</scope>
    <source>
        <strain evidence="4">Harm_GR_Male_#8</strain>
        <tissue evidence="4">Whole organism</tissue>
    </source>
</reference>
<dbReference type="PROSITE" id="PS50157">
    <property type="entry name" value="ZINC_FINGER_C2H2_2"/>
    <property type="match status" value="1"/>
</dbReference>
<sequence>MMHLFVGAESERLICATCVVRLRDARAFRRQVLHCEEKLLNAALHIHDYDENAIKLEVEVKQEEDSGHVNESDDDDHDDGVDPMDETSGQDEEGSKGAELQLKAEEAREQLSPLEGASVDKAKTEMLDKLNSMKKKLDKMQNCDEPRRIESPPYKRPVTIDKDLHILRNAAKIVENSYVCPFVTVFSDYHCIYCKEMFLDPTLLRQHTMTHDPKTCTHYSFTLIARCDDNPTRPERDHKQDRYLRALRCTGVSITNFQAPGCFSARPGNRIRDFVLSSRACDS</sequence>
<protein>
    <recommendedName>
        <fullName evidence="3">C2H2-type domain-containing protein</fullName>
    </recommendedName>
</protein>
<evidence type="ECO:0000313" key="4">
    <source>
        <dbReference type="EMBL" id="PZC71400.1"/>
    </source>
</evidence>